<dbReference type="Proteomes" id="UP000294650">
    <property type="component" value="Unassembled WGS sequence"/>
</dbReference>
<gene>
    <name evidence="3" type="ORF">EDD68_11029</name>
</gene>
<accession>A0A4R3MZ55</accession>
<dbReference type="PANTHER" id="PTHR30349">
    <property type="entry name" value="PHAGE INTEGRASE-RELATED"/>
    <property type="match status" value="1"/>
</dbReference>
<dbReference type="InterPro" id="IPR050090">
    <property type="entry name" value="Tyrosine_recombinase_XerCD"/>
</dbReference>
<organism evidence="3 4">
    <name type="scientific">Melghiribacillus thermohalophilus</name>
    <dbReference type="NCBI Taxonomy" id="1324956"/>
    <lineage>
        <taxon>Bacteria</taxon>
        <taxon>Bacillati</taxon>
        <taxon>Bacillota</taxon>
        <taxon>Bacilli</taxon>
        <taxon>Bacillales</taxon>
        <taxon>Bacillaceae</taxon>
        <taxon>Melghiribacillus</taxon>
    </lineage>
</organism>
<dbReference type="Pfam" id="PF00589">
    <property type="entry name" value="Phage_integrase"/>
    <property type="match status" value="1"/>
</dbReference>
<dbReference type="PROSITE" id="PS51898">
    <property type="entry name" value="TYR_RECOMBINASE"/>
    <property type="match status" value="1"/>
</dbReference>
<dbReference type="OrthoDB" id="9788852at2"/>
<evidence type="ECO:0000313" key="4">
    <source>
        <dbReference type="Proteomes" id="UP000294650"/>
    </source>
</evidence>
<dbReference type="PANTHER" id="PTHR30349:SF82">
    <property type="entry name" value="INTEGRASE_RECOMBINASE YOEC-RELATED"/>
    <property type="match status" value="1"/>
</dbReference>
<evidence type="ECO:0000259" key="2">
    <source>
        <dbReference type="PROSITE" id="PS51898"/>
    </source>
</evidence>
<keyword evidence="1" id="KW-0233">DNA recombination</keyword>
<feature type="domain" description="Tyr recombinase" evidence="2">
    <location>
        <begin position="1"/>
        <end position="180"/>
    </location>
</feature>
<dbReference type="InterPro" id="IPR011010">
    <property type="entry name" value="DNA_brk_join_enz"/>
</dbReference>
<proteinExistence type="predicted"/>
<dbReference type="SUPFAM" id="SSF56349">
    <property type="entry name" value="DNA breaking-rejoining enzymes"/>
    <property type="match status" value="1"/>
</dbReference>
<sequence>MNFVDPIRNIEHIRHMKRYLKKHSCRDYLLFTLGINTGLRISVLLRLTVSDILTENLTPKTYLLAEDQKSPIYINSSVKDALLHFLDHTEISFDSYLFFSNSPSKPLTRQQAYRIIKKAACEAGVEANIGTHTLRKTFGYHAYRQGVAISLLQERFHHATPSETLRYIGVLKEEKHVPLIDVRL</sequence>
<reference evidence="3 4" key="1">
    <citation type="submission" date="2019-03" db="EMBL/GenBank/DDBJ databases">
        <title>Genomic Encyclopedia of Type Strains, Phase IV (KMG-IV): sequencing the most valuable type-strain genomes for metagenomic binning, comparative biology and taxonomic classification.</title>
        <authorList>
            <person name="Goeker M."/>
        </authorList>
    </citation>
    <scope>NUCLEOTIDE SEQUENCE [LARGE SCALE GENOMIC DNA]</scope>
    <source>
        <strain evidence="3 4">DSM 25894</strain>
    </source>
</reference>
<dbReference type="InterPro" id="IPR013762">
    <property type="entry name" value="Integrase-like_cat_sf"/>
</dbReference>
<dbReference type="GO" id="GO:0015074">
    <property type="term" value="P:DNA integration"/>
    <property type="evidence" value="ECO:0007669"/>
    <property type="project" value="InterPro"/>
</dbReference>
<dbReference type="AlphaFoldDB" id="A0A4R3MZ55"/>
<name>A0A4R3MZ55_9BACI</name>
<protein>
    <submittedName>
        <fullName evidence="3">Phage integrase family protein</fullName>
    </submittedName>
</protein>
<dbReference type="EMBL" id="SMAN01000010">
    <property type="protein sequence ID" value="TCT21725.1"/>
    <property type="molecule type" value="Genomic_DNA"/>
</dbReference>
<evidence type="ECO:0000313" key="3">
    <source>
        <dbReference type="EMBL" id="TCT21725.1"/>
    </source>
</evidence>
<dbReference type="InterPro" id="IPR002104">
    <property type="entry name" value="Integrase_catalytic"/>
</dbReference>
<keyword evidence="4" id="KW-1185">Reference proteome</keyword>
<dbReference type="Gene3D" id="1.10.443.10">
    <property type="entry name" value="Intergrase catalytic core"/>
    <property type="match status" value="1"/>
</dbReference>
<dbReference type="GO" id="GO:0006310">
    <property type="term" value="P:DNA recombination"/>
    <property type="evidence" value="ECO:0007669"/>
    <property type="project" value="UniProtKB-KW"/>
</dbReference>
<dbReference type="GO" id="GO:0003677">
    <property type="term" value="F:DNA binding"/>
    <property type="evidence" value="ECO:0007669"/>
    <property type="project" value="InterPro"/>
</dbReference>
<evidence type="ECO:0000256" key="1">
    <source>
        <dbReference type="ARBA" id="ARBA00023172"/>
    </source>
</evidence>
<comment type="caution">
    <text evidence="3">The sequence shown here is derived from an EMBL/GenBank/DDBJ whole genome shotgun (WGS) entry which is preliminary data.</text>
</comment>
<dbReference type="RefSeq" id="WP_132371795.1">
    <property type="nucleotide sequence ID" value="NZ_SMAN01000010.1"/>
</dbReference>